<evidence type="ECO:0000313" key="6">
    <source>
        <dbReference type="RefSeq" id="XP_039120771.1"/>
    </source>
</evidence>
<evidence type="ECO:0000259" key="4">
    <source>
        <dbReference type="Pfam" id="PF00155"/>
    </source>
</evidence>
<comment type="cofactor">
    <cofactor evidence="1">
        <name>pyridoxal 5'-phosphate</name>
        <dbReference type="ChEBI" id="CHEBI:597326"/>
    </cofactor>
</comment>
<dbReference type="PANTHER" id="PTHR43795">
    <property type="entry name" value="BIFUNCTIONAL ASPARTATE AMINOTRANSFERASE AND GLUTAMATE/ASPARTATE-PREPHENATE AMINOTRANSFERASE-RELATED"/>
    <property type="match status" value="1"/>
</dbReference>
<dbReference type="Proteomes" id="UP001515500">
    <property type="component" value="Unplaced"/>
</dbReference>
<dbReference type="InterPro" id="IPR015422">
    <property type="entry name" value="PyrdxlP-dep_Trfase_small"/>
</dbReference>
<dbReference type="AlphaFoldDB" id="A0AB40B0I2"/>
<dbReference type="Pfam" id="PF00155">
    <property type="entry name" value="Aminotran_1_2"/>
    <property type="match status" value="1"/>
</dbReference>
<evidence type="ECO:0000313" key="5">
    <source>
        <dbReference type="Proteomes" id="UP001515500"/>
    </source>
</evidence>
<dbReference type="InterPro" id="IPR004838">
    <property type="entry name" value="NHTrfase_class1_PyrdxlP-BS"/>
</dbReference>
<evidence type="ECO:0000256" key="1">
    <source>
        <dbReference type="ARBA" id="ARBA00001933"/>
    </source>
</evidence>
<dbReference type="GO" id="GO:0008483">
    <property type="term" value="F:transaminase activity"/>
    <property type="evidence" value="ECO:0007669"/>
    <property type="project" value="UniProtKB-KW"/>
</dbReference>
<evidence type="ECO:0000256" key="2">
    <source>
        <dbReference type="ARBA" id="ARBA00007441"/>
    </source>
</evidence>
<keyword evidence="5" id="KW-1185">Reference proteome</keyword>
<feature type="domain" description="Aminotransferase class I/classII large" evidence="4">
    <location>
        <begin position="90"/>
        <end position="465"/>
    </location>
</feature>
<dbReference type="GeneID" id="120257358"/>
<keyword evidence="3" id="KW-0663">Pyridoxal phosphate</keyword>
<dbReference type="GO" id="GO:0030170">
    <property type="term" value="F:pyridoxal phosphate binding"/>
    <property type="evidence" value="ECO:0007669"/>
    <property type="project" value="InterPro"/>
</dbReference>
<evidence type="ECO:0000256" key="3">
    <source>
        <dbReference type="ARBA" id="ARBA00022898"/>
    </source>
</evidence>
<sequence length="472" mass="52449">MRVIVPLQSFVLGHGVHHQIKGQLSPSPSSSSSIRSSIVRTALVSSSSPAVVSSRATSMYSHEHESPGHIGFSKCLDDPYDRTTNPNGVVQLGIAENLLAMDLVKEWISENVKASLIDSEVSRLVPYHPYDGILELKTALAAFMGQVMLESISLDPSQMIITAGATSAIETLSFCLADPGDAVLIPSPSTRGYDRNLKWRAGVETIPVPCRSIDNFRLSISSLELAYNQAKKQGVKVRAVFLLNPSNPIGNLIDRETMHELLDFVTEKNIHLVSDEVFAGSNHGTDEFVSIADVAHTEGFDKTRVHIIFGLSKVLSLPGFRIGVICSFNKNVLETGKKFARFFSVSVPTQRLLVSMLSDVNFVQKYIEIKKKRIRRMYELFVEGLEQFGINCFPSSAGYYCWVDMSNLMRSNSEKGELELWDKLLNISKINVTPGSECHCVDPGWFRICFTTITEDDIPIVMERIKRITDKQ</sequence>
<keyword evidence="6" id="KW-0808">Transferase</keyword>
<dbReference type="Gene3D" id="3.90.1150.10">
    <property type="entry name" value="Aspartate Aminotransferase, domain 1"/>
    <property type="match status" value="1"/>
</dbReference>
<dbReference type="InterPro" id="IPR015424">
    <property type="entry name" value="PyrdxlP-dep_Trfase"/>
</dbReference>
<protein>
    <submittedName>
        <fullName evidence="6">Probable aminotransferase ACS12</fullName>
    </submittedName>
</protein>
<keyword evidence="6" id="KW-0032">Aminotransferase</keyword>
<dbReference type="RefSeq" id="XP_039120771.1">
    <property type="nucleotide sequence ID" value="XM_039264837.1"/>
</dbReference>
<dbReference type="PRINTS" id="PR00753">
    <property type="entry name" value="ACCSYNTHASE"/>
</dbReference>
<dbReference type="InterPro" id="IPR015421">
    <property type="entry name" value="PyrdxlP-dep_Trfase_major"/>
</dbReference>
<accession>A0AB40B0I2</accession>
<dbReference type="CDD" id="cd00609">
    <property type="entry name" value="AAT_like"/>
    <property type="match status" value="1"/>
</dbReference>
<dbReference type="GO" id="GO:0006520">
    <property type="term" value="P:amino acid metabolic process"/>
    <property type="evidence" value="ECO:0007669"/>
    <property type="project" value="TreeGrafter"/>
</dbReference>
<dbReference type="PANTHER" id="PTHR43795:SF85">
    <property type="entry name" value="AMINOTRANSFERASE ACS10-RELATED"/>
    <property type="match status" value="1"/>
</dbReference>
<proteinExistence type="inferred from homology"/>
<dbReference type="InterPro" id="IPR004839">
    <property type="entry name" value="Aminotransferase_I/II_large"/>
</dbReference>
<organism evidence="5 6">
    <name type="scientific">Dioscorea cayennensis subsp. rotundata</name>
    <name type="common">White Guinea yam</name>
    <name type="synonym">Dioscorea rotundata</name>
    <dbReference type="NCBI Taxonomy" id="55577"/>
    <lineage>
        <taxon>Eukaryota</taxon>
        <taxon>Viridiplantae</taxon>
        <taxon>Streptophyta</taxon>
        <taxon>Embryophyta</taxon>
        <taxon>Tracheophyta</taxon>
        <taxon>Spermatophyta</taxon>
        <taxon>Magnoliopsida</taxon>
        <taxon>Liliopsida</taxon>
        <taxon>Dioscoreales</taxon>
        <taxon>Dioscoreaceae</taxon>
        <taxon>Dioscorea</taxon>
    </lineage>
</organism>
<comment type="similarity">
    <text evidence="2">Belongs to the class-I pyridoxal-phosphate-dependent aminotransferase family.</text>
</comment>
<reference evidence="6" key="1">
    <citation type="submission" date="2025-08" db="UniProtKB">
        <authorList>
            <consortium name="RefSeq"/>
        </authorList>
    </citation>
    <scope>IDENTIFICATION</scope>
</reference>
<gene>
    <name evidence="6" type="primary">LOC120257358</name>
</gene>
<name>A0AB40B0I2_DIOCR</name>
<dbReference type="PROSITE" id="PS00105">
    <property type="entry name" value="AA_TRANSFER_CLASS_1"/>
    <property type="match status" value="1"/>
</dbReference>
<dbReference type="Gene3D" id="3.40.640.10">
    <property type="entry name" value="Type I PLP-dependent aspartate aminotransferase-like (Major domain)"/>
    <property type="match status" value="1"/>
</dbReference>
<dbReference type="SUPFAM" id="SSF53383">
    <property type="entry name" value="PLP-dependent transferases"/>
    <property type="match status" value="1"/>
</dbReference>
<dbReference type="InterPro" id="IPR050478">
    <property type="entry name" value="Ethylene_sulfur-biosynth"/>
</dbReference>